<evidence type="ECO:0000313" key="1">
    <source>
        <dbReference type="EMBL" id="MPC28707.1"/>
    </source>
</evidence>
<accession>A0A5B7E5V9</accession>
<reference evidence="1 2" key="1">
    <citation type="submission" date="2019-05" db="EMBL/GenBank/DDBJ databases">
        <title>Another draft genome of Portunus trituberculatus and its Hox gene families provides insights of decapod evolution.</title>
        <authorList>
            <person name="Jeong J.-H."/>
            <person name="Song I."/>
            <person name="Kim S."/>
            <person name="Choi T."/>
            <person name="Kim D."/>
            <person name="Ryu S."/>
            <person name="Kim W."/>
        </authorList>
    </citation>
    <scope>NUCLEOTIDE SEQUENCE [LARGE SCALE GENOMIC DNA]</scope>
    <source>
        <tissue evidence="1">Muscle</tissue>
    </source>
</reference>
<protein>
    <submittedName>
        <fullName evidence="1">Uncharacterized protein</fullName>
    </submittedName>
</protein>
<keyword evidence="2" id="KW-1185">Reference proteome</keyword>
<proteinExistence type="predicted"/>
<sequence>MVSVAWEQDSRCWRLHVSLYLGGRSEKGRFCDWRLNGSAHNVIAIPMTTKMKTIAVGQRNRTDI</sequence>
<evidence type="ECO:0000313" key="2">
    <source>
        <dbReference type="Proteomes" id="UP000324222"/>
    </source>
</evidence>
<dbReference type="Proteomes" id="UP000324222">
    <property type="component" value="Unassembled WGS sequence"/>
</dbReference>
<name>A0A5B7E5V9_PORTR</name>
<comment type="caution">
    <text evidence="1">The sequence shown here is derived from an EMBL/GenBank/DDBJ whole genome shotgun (WGS) entry which is preliminary data.</text>
</comment>
<dbReference type="EMBL" id="VSRR010001953">
    <property type="protein sequence ID" value="MPC28707.1"/>
    <property type="molecule type" value="Genomic_DNA"/>
</dbReference>
<organism evidence="1 2">
    <name type="scientific">Portunus trituberculatus</name>
    <name type="common">Swimming crab</name>
    <name type="synonym">Neptunus trituberculatus</name>
    <dbReference type="NCBI Taxonomy" id="210409"/>
    <lineage>
        <taxon>Eukaryota</taxon>
        <taxon>Metazoa</taxon>
        <taxon>Ecdysozoa</taxon>
        <taxon>Arthropoda</taxon>
        <taxon>Crustacea</taxon>
        <taxon>Multicrustacea</taxon>
        <taxon>Malacostraca</taxon>
        <taxon>Eumalacostraca</taxon>
        <taxon>Eucarida</taxon>
        <taxon>Decapoda</taxon>
        <taxon>Pleocyemata</taxon>
        <taxon>Brachyura</taxon>
        <taxon>Eubrachyura</taxon>
        <taxon>Portunoidea</taxon>
        <taxon>Portunidae</taxon>
        <taxon>Portuninae</taxon>
        <taxon>Portunus</taxon>
    </lineage>
</organism>
<dbReference type="AlphaFoldDB" id="A0A5B7E5V9"/>
<gene>
    <name evidence="1" type="ORF">E2C01_021916</name>
</gene>